<evidence type="ECO:0000313" key="3">
    <source>
        <dbReference type="Proteomes" id="UP000326354"/>
    </source>
</evidence>
<dbReference type="InterPro" id="IPR051927">
    <property type="entry name" value="Zn_Chap_cDPG_Synth"/>
</dbReference>
<dbReference type="KEGG" id="uam:UABAM_04792"/>
<dbReference type="EMBL" id="AP019860">
    <property type="protein sequence ID" value="BBM86406.1"/>
    <property type="molecule type" value="Genomic_DNA"/>
</dbReference>
<organism evidence="2 3">
    <name type="scientific">Uabimicrobium amorphum</name>
    <dbReference type="NCBI Taxonomy" id="2596890"/>
    <lineage>
        <taxon>Bacteria</taxon>
        <taxon>Pseudomonadati</taxon>
        <taxon>Planctomycetota</taxon>
        <taxon>Candidatus Uabimicrobiia</taxon>
        <taxon>Candidatus Uabimicrobiales</taxon>
        <taxon>Candidatus Uabimicrobiaceae</taxon>
        <taxon>Candidatus Uabimicrobium</taxon>
    </lineage>
</organism>
<proteinExistence type="predicted"/>
<dbReference type="AlphaFoldDB" id="A0A5S9F530"/>
<reference evidence="2 3" key="1">
    <citation type="submission" date="2019-08" db="EMBL/GenBank/DDBJ databases">
        <title>Complete genome sequence of Candidatus Uab amorphum.</title>
        <authorList>
            <person name="Shiratori T."/>
            <person name="Suzuki S."/>
            <person name="Kakizawa Y."/>
            <person name="Ishida K."/>
        </authorList>
    </citation>
    <scope>NUCLEOTIDE SEQUENCE [LARGE SCALE GENOMIC DNA]</scope>
    <source>
        <strain evidence="2 3">SRT547</strain>
    </source>
</reference>
<protein>
    <submittedName>
        <fullName evidence="2">GTP-binding protein</fullName>
    </submittedName>
</protein>
<sequence length="74" mass="8918">MMTFKHLGYWWDSMPLEQWPEDPASQKEIRKNWDDVFGDRCQKIVFIGIKLNEKEIRKQLDDCLLKTNAFTPDE</sequence>
<keyword evidence="3" id="KW-1185">Reference proteome</keyword>
<dbReference type="PANTHER" id="PTHR43603:SF1">
    <property type="entry name" value="ZINC-REGULATED GTPASE METALLOPROTEIN ACTIVATOR 1"/>
    <property type="match status" value="1"/>
</dbReference>
<dbReference type="Proteomes" id="UP000326354">
    <property type="component" value="Chromosome"/>
</dbReference>
<dbReference type="Pfam" id="PF07683">
    <property type="entry name" value="CobW_C"/>
    <property type="match status" value="1"/>
</dbReference>
<gene>
    <name evidence="2" type="ORF">UABAM_04792</name>
</gene>
<dbReference type="InterPro" id="IPR011629">
    <property type="entry name" value="CobW-like_C"/>
</dbReference>
<dbReference type="PANTHER" id="PTHR43603">
    <property type="entry name" value="COBW DOMAIN-CONTAINING PROTEIN DDB_G0274527"/>
    <property type="match status" value="1"/>
</dbReference>
<feature type="domain" description="CobW C-terminal" evidence="1">
    <location>
        <begin position="4"/>
        <end position="64"/>
    </location>
</feature>
<evidence type="ECO:0000313" key="2">
    <source>
        <dbReference type="EMBL" id="BBM86406.1"/>
    </source>
</evidence>
<dbReference type="SUPFAM" id="SSF90002">
    <property type="entry name" value="Hypothetical protein YjiA, C-terminal domain"/>
    <property type="match status" value="1"/>
</dbReference>
<evidence type="ECO:0000259" key="1">
    <source>
        <dbReference type="Pfam" id="PF07683"/>
    </source>
</evidence>
<name>A0A5S9F530_UABAM</name>
<accession>A0A5S9F530</accession>